<evidence type="ECO:0000256" key="1">
    <source>
        <dbReference type="ARBA" id="ARBA00004141"/>
    </source>
</evidence>
<dbReference type="EMBL" id="DS268478">
    <property type="protein sequence ID" value="EFP09007.1"/>
    <property type="molecule type" value="Genomic_DNA"/>
</dbReference>
<dbReference type="InParanoid" id="E3MU57"/>
<dbReference type="InterPro" id="IPR036259">
    <property type="entry name" value="MFS_trans_sf"/>
</dbReference>
<sequence>MPQMSEETINVLRVSISMMILFTAVLSHEFLMEPLLHGLAQGGIGGIQNRDGYMILCIMYFFNSASCFFAPYLVAKLTGKYAMVLGMVSVLCCQASFVFPQRIPIIATSVLVGVGTTFLWVGQGQYISDNVSDRNREKNTSLQWALFKMSLIYGGLFFFFYFQNASLETIVANGQVPAFICVFMACTIISLVNTCFLTQSEVTKNRVSQAFFQVSKNCIKLLKTQRMVFMGLFFFYTGFVRSFWISIFPACIKFTSRLSTNTTSLLTMGMIVTGSGQVLGSALVALVGDRVRKLGQHILILSALILHITLFMVIALSFPNDAPLGHTNESGPVFQADVVMAMTISFLLGFGDAVLQTQIYSYIAKYYQKESGTVFSIFRFASGIASTIMFFGAQYFLLVHHLTLLTVSACIAGFSILAFHKAIKKQYQDKAAVVVVSIAPWKPRAVSPISPVRE</sequence>
<dbReference type="AlphaFoldDB" id="E3MU57"/>
<evidence type="ECO:0000313" key="7">
    <source>
        <dbReference type="EMBL" id="EFP09007.1"/>
    </source>
</evidence>
<dbReference type="InterPro" id="IPR051617">
    <property type="entry name" value="UNC-93-like_regulator"/>
</dbReference>
<comment type="subcellular location">
    <subcellularLocation>
        <location evidence="1">Membrane</location>
        <topology evidence="1">Multi-pass membrane protein</topology>
    </subcellularLocation>
</comment>
<evidence type="ECO:0000256" key="5">
    <source>
        <dbReference type="ARBA" id="ARBA00023136"/>
    </source>
</evidence>
<feature type="transmembrane region" description="Helical" evidence="6">
    <location>
        <begin position="81"/>
        <end position="99"/>
    </location>
</feature>
<feature type="transmembrane region" description="Helical" evidence="6">
    <location>
        <begin position="376"/>
        <end position="396"/>
    </location>
</feature>
<accession>E3MU57</accession>
<feature type="transmembrane region" description="Helical" evidence="6">
    <location>
        <begin position="402"/>
        <end position="420"/>
    </location>
</feature>
<evidence type="ECO:0000256" key="4">
    <source>
        <dbReference type="ARBA" id="ARBA00022989"/>
    </source>
</evidence>
<keyword evidence="8" id="KW-1185">Reference proteome</keyword>
<feature type="transmembrane region" description="Helical" evidence="6">
    <location>
        <begin position="105"/>
        <end position="122"/>
    </location>
</feature>
<dbReference type="OMA" id="HEFIMEP"/>
<evidence type="ECO:0000256" key="6">
    <source>
        <dbReference type="SAM" id="Phobius"/>
    </source>
</evidence>
<dbReference type="Pfam" id="PF05978">
    <property type="entry name" value="UNC-93"/>
    <property type="match status" value="1"/>
</dbReference>
<keyword evidence="4 6" id="KW-1133">Transmembrane helix</keyword>
<protein>
    <submittedName>
        <fullName evidence="7">Uncharacterized protein</fullName>
    </submittedName>
</protein>
<dbReference type="PANTHER" id="PTHR23294">
    <property type="entry name" value="ET TRANSLATION PRODUCT-RELATED"/>
    <property type="match status" value="1"/>
</dbReference>
<reference evidence="7" key="1">
    <citation type="submission" date="2007-07" db="EMBL/GenBank/DDBJ databases">
        <title>PCAP assembly of the Caenorhabditis remanei genome.</title>
        <authorList>
            <consortium name="The Caenorhabditis remanei Sequencing Consortium"/>
            <person name="Wilson R.K."/>
        </authorList>
    </citation>
    <scope>NUCLEOTIDE SEQUENCE [LARGE SCALE GENOMIC DNA]</scope>
    <source>
        <strain evidence="7">PB4641</strain>
    </source>
</reference>
<dbReference type="Proteomes" id="UP000008281">
    <property type="component" value="Unassembled WGS sequence"/>
</dbReference>
<evidence type="ECO:0000256" key="2">
    <source>
        <dbReference type="ARBA" id="ARBA00009172"/>
    </source>
</evidence>
<dbReference type="GO" id="GO:0016020">
    <property type="term" value="C:membrane"/>
    <property type="evidence" value="ECO:0007669"/>
    <property type="project" value="UniProtKB-SubCell"/>
</dbReference>
<dbReference type="Gene3D" id="1.20.1250.20">
    <property type="entry name" value="MFS general substrate transporter like domains"/>
    <property type="match status" value="2"/>
</dbReference>
<dbReference type="OrthoDB" id="196103at2759"/>
<gene>
    <name evidence="7" type="ORF">CRE_22511</name>
</gene>
<evidence type="ECO:0000313" key="8">
    <source>
        <dbReference type="Proteomes" id="UP000008281"/>
    </source>
</evidence>
<feature type="transmembrane region" description="Helical" evidence="6">
    <location>
        <begin position="52"/>
        <end position="74"/>
    </location>
</feature>
<proteinExistence type="inferred from homology"/>
<evidence type="ECO:0000256" key="3">
    <source>
        <dbReference type="ARBA" id="ARBA00022692"/>
    </source>
</evidence>
<keyword evidence="3 6" id="KW-0812">Transmembrane</keyword>
<organism evidence="8">
    <name type="scientific">Caenorhabditis remanei</name>
    <name type="common">Caenorhabditis vulgaris</name>
    <dbReference type="NCBI Taxonomy" id="31234"/>
    <lineage>
        <taxon>Eukaryota</taxon>
        <taxon>Metazoa</taxon>
        <taxon>Ecdysozoa</taxon>
        <taxon>Nematoda</taxon>
        <taxon>Chromadorea</taxon>
        <taxon>Rhabditida</taxon>
        <taxon>Rhabditina</taxon>
        <taxon>Rhabditomorpha</taxon>
        <taxon>Rhabditoidea</taxon>
        <taxon>Rhabditidae</taxon>
        <taxon>Peloderinae</taxon>
        <taxon>Caenorhabditis</taxon>
    </lineage>
</organism>
<feature type="transmembrane region" description="Helical" evidence="6">
    <location>
        <begin position="142"/>
        <end position="162"/>
    </location>
</feature>
<feature type="transmembrane region" description="Helical" evidence="6">
    <location>
        <begin position="174"/>
        <end position="196"/>
    </location>
</feature>
<dbReference type="PANTHER" id="PTHR23294:SF13">
    <property type="entry name" value="MFS TRANSPORTER-RELATED"/>
    <property type="match status" value="1"/>
</dbReference>
<comment type="similarity">
    <text evidence="2">Belongs to the unc-93 family.</text>
</comment>
<keyword evidence="5 6" id="KW-0472">Membrane</keyword>
<dbReference type="InterPro" id="IPR010291">
    <property type="entry name" value="Ion_channel_UNC-93"/>
</dbReference>
<dbReference type="HOGENOM" id="CLU_025356_2_0_1"/>
<dbReference type="STRING" id="31234.E3MU57"/>
<dbReference type="eggNOG" id="KOG3098">
    <property type="taxonomic scope" value="Eukaryota"/>
</dbReference>
<feature type="transmembrane region" description="Helical" evidence="6">
    <location>
        <begin position="298"/>
        <end position="318"/>
    </location>
</feature>
<feature type="transmembrane region" description="Helical" evidence="6">
    <location>
        <begin position="265"/>
        <end position="286"/>
    </location>
</feature>
<feature type="transmembrane region" description="Helical" evidence="6">
    <location>
        <begin position="12"/>
        <end position="32"/>
    </location>
</feature>
<dbReference type="FunCoup" id="E3MU57">
    <property type="interactions" value="5"/>
</dbReference>
<feature type="transmembrane region" description="Helical" evidence="6">
    <location>
        <begin position="338"/>
        <end position="355"/>
    </location>
</feature>
<name>E3MU57_CAERE</name>
<feature type="transmembrane region" description="Helical" evidence="6">
    <location>
        <begin position="227"/>
        <end position="245"/>
    </location>
</feature>
<dbReference type="SUPFAM" id="SSF103473">
    <property type="entry name" value="MFS general substrate transporter"/>
    <property type="match status" value="1"/>
</dbReference>